<dbReference type="FunCoup" id="A0A7I4CQT4">
    <property type="interactions" value="2833"/>
</dbReference>
<dbReference type="InterPro" id="IPR033337">
    <property type="entry name" value="TORTIFOLIA1/SINE1-2"/>
</dbReference>
<dbReference type="GeneID" id="112276040"/>
<dbReference type="InterPro" id="IPR034085">
    <property type="entry name" value="TOG"/>
</dbReference>
<dbReference type="Gramene" id="Pp3c23_19130V3.3">
    <property type="protein sequence ID" value="Pp3c23_19130V3.3"/>
    <property type="gene ID" value="Pp3c23_19130"/>
</dbReference>
<organism evidence="3 4">
    <name type="scientific">Physcomitrium patens</name>
    <name type="common">Spreading-leaved earth moss</name>
    <name type="synonym">Physcomitrella patens</name>
    <dbReference type="NCBI Taxonomy" id="3218"/>
    <lineage>
        <taxon>Eukaryota</taxon>
        <taxon>Viridiplantae</taxon>
        <taxon>Streptophyta</taxon>
        <taxon>Embryophyta</taxon>
        <taxon>Bryophyta</taxon>
        <taxon>Bryophytina</taxon>
        <taxon>Bryopsida</taxon>
        <taxon>Funariidae</taxon>
        <taxon>Funariales</taxon>
        <taxon>Funariaceae</taxon>
        <taxon>Physcomitrium</taxon>
    </lineage>
</organism>
<keyword evidence="4" id="KW-1185">Reference proteome</keyword>
<dbReference type="SMART" id="SM01349">
    <property type="entry name" value="TOG"/>
    <property type="match status" value="1"/>
</dbReference>
<dbReference type="GO" id="GO:0008017">
    <property type="term" value="F:microtubule binding"/>
    <property type="evidence" value="ECO:0000318"/>
    <property type="project" value="GO_Central"/>
</dbReference>
<evidence type="ECO:0000313" key="3">
    <source>
        <dbReference type="EnsemblPlants" id="Pp3c23_19130V3.2"/>
    </source>
</evidence>
<feature type="region of interest" description="Disordered" evidence="1">
    <location>
        <begin position="510"/>
        <end position="536"/>
    </location>
</feature>
<feature type="domain" description="TOG" evidence="2">
    <location>
        <begin position="59"/>
        <end position="292"/>
    </location>
</feature>
<dbReference type="EMBL" id="ABEU02000023">
    <property type="status" value="NOT_ANNOTATED_CDS"/>
    <property type="molecule type" value="Genomic_DNA"/>
</dbReference>
<dbReference type="EnsemblPlants" id="Pp3c23_19130V3.2">
    <property type="protein sequence ID" value="Pp3c23_19130V3.2"/>
    <property type="gene ID" value="Pp3c23_19130"/>
</dbReference>
<dbReference type="OrthoDB" id="298726at2759"/>
<dbReference type="InterPro" id="IPR011989">
    <property type="entry name" value="ARM-like"/>
</dbReference>
<reference evidence="3" key="3">
    <citation type="submission" date="2020-12" db="UniProtKB">
        <authorList>
            <consortium name="EnsemblPlants"/>
        </authorList>
    </citation>
    <scope>IDENTIFICATION</scope>
</reference>
<dbReference type="InterPro" id="IPR016024">
    <property type="entry name" value="ARM-type_fold"/>
</dbReference>
<dbReference type="FunFam" id="1.25.10.10:FF:000549">
    <property type="entry name" value="ARM repeat superfamily protein"/>
    <property type="match status" value="1"/>
</dbReference>
<dbReference type="Gene3D" id="1.25.10.10">
    <property type="entry name" value="Leucine-rich Repeat Variant"/>
    <property type="match status" value="2"/>
</dbReference>
<feature type="region of interest" description="Disordered" evidence="1">
    <location>
        <begin position="626"/>
        <end position="663"/>
    </location>
</feature>
<protein>
    <recommendedName>
        <fullName evidence="2">TOG domain-containing protein</fullName>
    </recommendedName>
</protein>
<dbReference type="RefSeq" id="XP_024362761.1">
    <property type="nucleotide sequence ID" value="XM_024506993.2"/>
</dbReference>
<dbReference type="InterPro" id="IPR057600">
    <property type="entry name" value="TORTIFOLIA1/SINE1-2_N"/>
</dbReference>
<feature type="compositionally biased region" description="Polar residues" evidence="1">
    <location>
        <begin position="348"/>
        <end position="360"/>
    </location>
</feature>
<feature type="compositionally biased region" description="Polar residues" evidence="1">
    <location>
        <begin position="309"/>
        <end position="323"/>
    </location>
</feature>
<evidence type="ECO:0000313" key="4">
    <source>
        <dbReference type="Proteomes" id="UP000006727"/>
    </source>
</evidence>
<dbReference type="EnsemblPlants" id="Pp3c23_19130V3.3">
    <property type="protein sequence ID" value="Pp3c23_19130V3.3"/>
    <property type="gene ID" value="Pp3c23_19130"/>
</dbReference>
<dbReference type="PANTHER" id="PTHR31355:SF7">
    <property type="entry name" value="MICROTUBULE-ASSOCIATED PROTEIN TORTIFOLIA1"/>
    <property type="match status" value="1"/>
</dbReference>
<dbReference type="Proteomes" id="UP000006727">
    <property type="component" value="Chromosome 23"/>
</dbReference>
<evidence type="ECO:0000259" key="2">
    <source>
        <dbReference type="SMART" id="SM01349"/>
    </source>
</evidence>
<dbReference type="Pfam" id="PF24714">
    <property type="entry name" value="TOR1L1_N"/>
    <property type="match status" value="1"/>
</dbReference>
<dbReference type="InterPro" id="IPR057599">
    <property type="entry name" value="TORTIFOLIA1/TORL1-2_C"/>
</dbReference>
<sequence length="913" mass="99083">MVMAGGPQRGGGGRRSGGTAGKAVALIELKQRILSMLHKLSDRDTQQLAVEELERIAQNLSPEEISLYLTCLYDTDAQQKSVVKRECMRLVGTLATLHGDLLSPHLPKMVANIVKRLKDPDSNIRDACVESMGVLASQIGGAGPGAATTVFVKPLLEALGEQNKTLQIGAAMCLARVVECVKDPHPPTLQRLCPRMVKMLASPNFLAKSSLLSVVGVMVQVPGVVSTSQLPVLLGAVQEELDNNEWAVRKAASEVLSCMATSVGNTLVSYREGVLTALMNSRFDKVKPVRDSVTEALLLWKAIYDPNAAQSTSPKGSHGSLSPTRRPEGDSTPTMTDRKNSLLGKSGESVTSSFSDSSGRPKSMPDKRAGLLKKRAPALSDKKPNPDFFRKLEGVRDSMDWQIEVAVPRDPPQEDNPKAVATSSQHLVYCGNRSETKQGSVSLGSAYASGGMLTPDESNGTDLHYNQEEGGLLKQSAGNRIITSNCYQDPNSKMLQERLEKSERWGDSQINEHQNHGYNSSWDGNDSTITGIDKGTADMGSVHRHLTSLERQQLSMMEMLQDSMVRVHESMQDLEGRVSRLEQIVEDLAHSSSNTDGRSPVGELPTFQDGHPLGKYLSGNGFLNFKSGKTPEDTSAPLSARSRDSMEKTESISGESDEFAFGSGQQMPAAEALRRSQVMGPRPLQKGNKADREIDQDVIGTRRACDPSPDVLPQGEGPSARSVWQASKDEAIAAIRGAAIPSKPRDSHRHQSNRDFNVEQKSNRVVSGPFWMLWSRAMESARAGELDVAYADIIGSNDELLLVRLMGRTGPVMEQLSDSTVTHLICSIKQFLQQQSFLDCIIPWIQQVLDLVSSNGPDALGLSGDTKKDLVFALQEATTKEYAESWMASKIAELAEQMGSIWSSSGNSVTGDS</sequence>
<reference evidence="3 4" key="2">
    <citation type="journal article" date="2018" name="Plant J.">
        <title>The Physcomitrella patens chromosome-scale assembly reveals moss genome structure and evolution.</title>
        <authorList>
            <person name="Lang D."/>
            <person name="Ullrich K.K."/>
            <person name="Murat F."/>
            <person name="Fuchs J."/>
            <person name="Jenkins J."/>
            <person name="Haas F.B."/>
            <person name="Piednoel M."/>
            <person name="Gundlach H."/>
            <person name="Van Bel M."/>
            <person name="Meyberg R."/>
            <person name="Vives C."/>
            <person name="Morata J."/>
            <person name="Symeonidi A."/>
            <person name="Hiss M."/>
            <person name="Muchero W."/>
            <person name="Kamisugi Y."/>
            <person name="Saleh O."/>
            <person name="Blanc G."/>
            <person name="Decker E.L."/>
            <person name="van Gessel N."/>
            <person name="Grimwood J."/>
            <person name="Hayes R.D."/>
            <person name="Graham S.W."/>
            <person name="Gunter L.E."/>
            <person name="McDaniel S.F."/>
            <person name="Hoernstein S.N.W."/>
            <person name="Larsson A."/>
            <person name="Li F.W."/>
            <person name="Perroud P.F."/>
            <person name="Phillips J."/>
            <person name="Ranjan P."/>
            <person name="Rokshar D.S."/>
            <person name="Rothfels C.J."/>
            <person name="Schneider L."/>
            <person name="Shu S."/>
            <person name="Stevenson D.W."/>
            <person name="Thummler F."/>
            <person name="Tillich M."/>
            <person name="Villarreal Aguilar J.C."/>
            <person name="Widiez T."/>
            <person name="Wong G.K."/>
            <person name="Wymore A."/>
            <person name="Zhang Y."/>
            <person name="Zimmer A.D."/>
            <person name="Quatrano R.S."/>
            <person name="Mayer K.F.X."/>
            <person name="Goodstein D."/>
            <person name="Casacuberta J.M."/>
            <person name="Vandepoele K."/>
            <person name="Reski R."/>
            <person name="Cuming A.C."/>
            <person name="Tuskan G.A."/>
            <person name="Maumus F."/>
            <person name="Salse J."/>
            <person name="Schmutz J."/>
            <person name="Rensing S.A."/>
        </authorList>
    </citation>
    <scope>NUCLEOTIDE SEQUENCE [LARGE SCALE GENOMIC DNA]</scope>
    <source>
        <strain evidence="3 4">cv. Gransden 2004</strain>
    </source>
</reference>
<dbReference type="PANTHER" id="PTHR31355">
    <property type="entry name" value="MICROTUBULE-ASSOCIATED PROTEIN TORTIFOLIA1"/>
    <property type="match status" value="1"/>
</dbReference>
<dbReference type="SUPFAM" id="SSF48371">
    <property type="entry name" value="ARM repeat"/>
    <property type="match status" value="1"/>
</dbReference>
<feature type="region of interest" description="Disordered" evidence="1">
    <location>
        <begin position="309"/>
        <end position="367"/>
    </location>
</feature>
<evidence type="ECO:0000256" key="1">
    <source>
        <dbReference type="SAM" id="MobiDB-lite"/>
    </source>
</evidence>
<dbReference type="Pfam" id="PF24713">
    <property type="entry name" value="TOR1L1_C"/>
    <property type="match status" value="1"/>
</dbReference>
<proteinExistence type="predicted"/>
<dbReference type="KEGG" id="ppp:112276040"/>
<feature type="compositionally biased region" description="Basic and acidic residues" evidence="1">
    <location>
        <begin position="641"/>
        <end position="650"/>
    </location>
</feature>
<dbReference type="Gramene" id="Pp3c23_19130V3.2">
    <property type="protein sequence ID" value="Pp3c23_19130V3.2"/>
    <property type="gene ID" value="Pp3c23_19130"/>
</dbReference>
<reference evidence="3 4" key="1">
    <citation type="journal article" date="2008" name="Science">
        <title>The Physcomitrella genome reveals evolutionary insights into the conquest of land by plants.</title>
        <authorList>
            <person name="Rensing S."/>
            <person name="Lang D."/>
            <person name="Zimmer A."/>
            <person name="Terry A."/>
            <person name="Salamov A."/>
            <person name="Shapiro H."/>
            <person name="Nishiyama T."/>
            <person name="Perroud P.-F."/>
            <person name="Lindquist E."/>
            <person name="Kamisugi Y."/>
            <person name="Tanahashi T."/>
            <person name="Sakakibara K."/>
            <person name="Fujita T."/>
            <person name="Oishi K."/>
            <person name="Shin-I T."/>
            <person name="Kuroki Y."/>
            <person name="Toyoda A."/>
            <person name="Suzuki Y."/>
            <person name="Hashimoto A."/>
            <person name="Yamaguchi K."/>
            <person name="Sugano A."/>
            <person name="Kohara Y."/>
            <person name="Fujiyama A."/>
            <person name="Anterola A."/>
            <person name="Aoki S."/>
            <person name="Ashton N."/>
            <person name="Barbazuk W.B."/>
            <person name="Barker E."/>
            <person name="Bennetzen J."/>
            <person name="Bezanilla M."/>
            <person name="Blankenship R."/>
            <person name="Cho S.H."/>
            <person name="Dutcher S."/>
            <person name="Estelle M."/>
            <person name="Fawcett J.A."/>
            <person name="Gundlach H."/>
            <person name="Hanada K."/>
            <person name="Heyl A."/>
            <person name="Hicks K.A."/>
            <person name="Hugh J."/>
            <person name="Lohr M."/>
            <person name="Mayer K."/>
            <person name="Melkozernov A."/>
            <person name="Murata T."/>
            <person name="Nelson D."/>
            <person name="Pils B."/>
            <person name="Prigge M."/>
            <person name="Reiss B."/>
            <person name="Renner T."/>
            <person name="Rombauts S."/>
            <person name="Rushton P."/>
            <person name="Sanderfoot A."/>
            <person name="Schween G."/>
            <person name="Shiu S.-H."/>
            <person name="Stueber K."/>
            <person name="Theodoulou F.L."/>
            <person name="Tu H."/>
            <person name="Van de Peer Y."/>
            <person name="Verrier P.J."/>
            <person name="Waters E."/>
            <person name="Wood A."/>
            <person name="Yang L."/>
            <person name="Cove D."/>
            <person name="Cuming A."/>
            <person name="Hasebe M."/>
            <person name="Lucas S."/>
            <person name="Mishler D.B."/>
            <person name="Reski R."/>
            <person name="Grigoriev I."/>
            <person name="Quatrano R.S."/>
            <person name="Boore J.L."/>
        </authorList>
    </citation>
    <scope>NUCLEOTIDE SEQUENCE [LARGE SCALE GENOMIC DNA]</scope>
    <source>
        <strain evidence="3 4">cv. Gransden 2004</strain>
    </source>
</reference>
<gene>
    <name evidence="3" type="primary">LOC112276040</name>
</gene>
<accession>A0A7I4CQT4</accession>
<dbReference type="AlphaFoldDB" id="A0A7I4CQT4"/>
<dbReference type="OMA" id="NGPMESE"/>
<feature type="compositionally biased region" description="Polar residues" evidence="1">
    <location>
        <begin position="510"/>
        <end position="530"/>
    </location>
</feature>
<name>A0A7I4CQT4_PHYPA</name>
<dbReference type="GO" id="GO:0005874">
    <property type="term" value="C:microtubule"/>
    <property type="evidence" value="ECO:0007669"/>
    <property type="project" value="InterPro"/>
</dbReference>